<reference evidence="6" key="1">
    <citation type="journal article" date="2022" name="bioRxiv">
        <title>Sequencing and chromosome-scale assembly of the giantPleurodeles waltlgenome.</title>
        <authorList>
            <person name="Brown T."/>
            <person name="Elewa A."/>
            <person name="Iarovenko S."/>
            <person name="Subramanian E."/>
            <person name="Araus A.J."/>
            <person name="Petzold A."/>
            <person name="Susuki M."/>
            <person name="Suzuki K.-i.T."/>
            <person name="Hayashi T."/>
            <person name="Toyoda A."/>
            <person name="Oliveira C."/>
            <person name="Osipova E."/>
            <person name="Leigh N.D."/>
            <person name="Simon A."/>
            <person name="Yun M.H."/>
        </authorList>
    </citation>
    <scope>NUCLEOTIDE SEQUENCE</scope>
    <source>
        <strain evidence="6">20211129_DDA</strain>
        <tissue evidence="6">Liver</tissue>
    </source>
</reference>
<proteinExistence type="predicted"/>
<evidence type="ECO:0000256" key="2">
    <source>
        <dbReference type="ARBA" id="ARBA00022692"/>
    </source>
</evidence>
<name>A0AAV7KQD3_PLEWA</name>
<dbReference type="Proteomes" id="UP001066276">
    <property type="component" value="Chromosome 12"/>
</dbReference>
<gene>
    <name evidence="6" type="ORF">NDU88_000582</name>
</gene>
<dbReference type="AlphaFoldDB" id="A0AAV7KQD3"/>
<keyword evidence="4" id="KW-0472">Membrane</keyword>
<keyword evidence="3" id="KW-1133">Transmembrane helix</keyword>
<keyword evidence="7" id="KW-1185">Reference proteome</keyword>
<dbReference type="PANTHER" id="PTHR24061:SF599">
    <property type="entry name" value="G-PROTEIN COUPLED RECEPTORS FAMILY 3 PROFILE DOMAIN-CONTAINING PROTEIN"/>
    <property type="match status" value="1"/>
</dbReference>
<sequence>MVRQNVTGKTWIASEGWSTSYLVPFEKYSELMSSTIGLAMFSGEMVGFQEYFMRTHPSKAPEDIFVRRFWEEAFGCQWLDEDALMMKDNKIKKCTGDEKLESLPISNNMDVRTTYNIYKAVYATVLALKDLMMCIKGGGPFIQETCANISDFHPWQVCFHLNLIMRKSHMCEEEKRQ</sequence>
<keyword evidence="2" id="KW-0812">Transmembrane</keyword>
<dbReference type="SUPFAM" id="SSF53822">
    <property type="entry name" value="Periplasmic binding protein-like I"/>
    <property type="match status" value="1"/>
</dbReference>
<dbReference type="Pfam" id="PF01094">
    <property type="entry name" value="ANF_receptor"/>
    <property type="match status" value="1"/>
</dbReference>
<dbReference type="GO" id="GO:0005886">
    <property type="term" value="C:plasma membrane"/>
    <property type="evidence" value="ECO:0007669"/>
    <property type="project" value="TreeGrafter"/>
</dbReference>
<feature type="domain" description="Receptor ligand binding region" evidence="5">
    <location>
        <begin position="2"/>
        <end position="155"/>
    </location>
</feature>
<evidence type="ECO:0000313" key="7">
    <source>
        <dbReference type="Proteomes" id="UP001066276"/>
    </source>
</evidence>
<evidence type="ECO:0000256" key="3">
    <source>
        <dbReference type="ARBA" id="ARBA00022989"/>
    </source>
</evidence>
<organism evidence="6 7">
    <name type="scientific">Pleurodeles waltl</name>
    <name type="common">Iberian ribbed newt</name>
    <dbReference type="NCBI Taxonomy" id="8319"/>
    <lineage>
        <taxon>Eukaryota</taxon>
        <taxon>Metazoa</taxon>
        <taxon>Chordata</taxon>
        <taxon>Craniata</taxon>
        <taxon>Vertebrata</taxon>
        <taxon>Euteleostomi</taxon>
        <taxon>Amphibia</taxon>
        <taxon>Batrachia</taxon>
        <taxon>Caudata</taxon>
        <taxon>Salamandroidea</taxon>
        <taxon>Salamandridae</taxon>
        <taxon>Pleurodelinae</taxon>
        <taxon>Pleurodeles</taxon>
    </lineage>
</organism>
<dbReference type="InterPro" id="IPR000068">
    <property type="entry name" value="GPCR_3_Ca_sens_rcpt-rel"/>
</dbReference>
<dbReference type="InterPro" id="IPR001828">
    <property type="entry name" value="ANF_lig-bd_rcpt"/>
</dbReference>
<dbReference type="Gene3D" id="3.40.50.2300">
    <property type="match status" value="1"/>
</dbReference>
<dbReference type="GO" id="GO:0004930">
    <property type="term" value="F:G protein-coupled receptor activity"/>
    <property type="evidence" value="ECO:0007669"/>
    <property type="project" value="InterPro"/>
</dbReference>
<evidence type="ECO:0000259" key="5">
    <source>
        <dbReference type="Pfam" id="PF01094"/>
    </source>
</evidence>
<evidence type="ECO:0000256" key="4">
    <source>
        <dbReference type="ARBA" id="ARBA00023136"/>
    </source>
</evidence>
<protein>
    <recommendedName>
        <fullName evidence="5">Receptor ligand binding region domain-containing protein</fullName>
    </recommendedName>
</protein>
<dbReference type="EMBL" id="JANPWB010000016">
    <property type="protein sequence ID" value="KAJ1080365.1"/>
    <property type="molecule type" value="Genomic_DNA"/>
</dbReference>
<evidence type="ECO:0000256" key="1">
    <source>
        <dbReference type="ARBA" id="ARBA00004370"/>
    </source>
</evidence>
<comment type="subcellular location">
    <subcellularLocation>
        <location evidence="1">Membrane</location>
    </subcellularLocation>
</comment>
<evidence type="ECO:0000313" key="6">
    <source>
        <dbReference type="EMBL" id="KAJ1080365.1"/>
    </source>
</evidence>
<dbReference type="PANTHER" id="PTHR24061">
    <property type="entry name" value="CALCIUM-SENSING RECEPTOR-RELATED"/>
    <property type="match status" value="1"/>
</dbReference>
<comment type="caution">
    <text evidence="6">The sequence shown here is derived from an EMBL/GenBank/DDBJ whole genome shotgun (WGS) entry which is preliminary data.</text>
</comment>
<dbReference type="InterPro" id="IPR028082">
    <property type="entry name" value="Peripla_BP_I"/>
</dbReference>
<accession>A0AAV7KQD3</accession>